<feature type="transmembrane region" description="Helical" evidence="1">
    <location>
        <begin position="41"/>
        <end position="63"/>
    </location>
</feature>
<dbReference type="CDD" id="cd06259">
    <property type="entry name" value="YdcF-like"/>
    <property type="match status" value="1"/>
</dbReference>
<evidence type="ECO:0000259" key="2">
    <source>
        <dbReference type="Pfam" id="PF02698"/>
    </source>
</evidence>
<dbReference type="Gene3D" id="3.40.50.620">
    <property type="entry name" value="HUPs"/>
    <property type="match status" value="1"/>
</dbReference>
<proteinExistence type="predicted"/>
<keyword evidence="1" id="KW-1133">Transmembrane helix</keyword>
<keyword evidence="1" id="KW-0472">Membrane</keyword>
<dbReference type="GO" id="GO:0043164">
    <property type="term" value="P:Gram-negative-bacterium-type cell wall biogenesis"/>
    <property type="evidence" value="ECO:0007669"/>
    <property type="project" value="TreeGrafter"/>
</dbReference>
<dbReference type="InterPro" id="IPR003848">
    <property type="entry name" value="DUF218"/>
</dbReference>
<dbReference type="GO" id="GO:0005886">
    <property type="term" value="C:plasma membrane"/>
    <property type="evidence" value="ECO:0007669"/>
    <property type="project" value="TreeGrafter"/>
</dbReference>
<organism evidence="3 4">
    <name type="scientific">candidate division KSB3 bacterium</name>
    <dbReference type="NCBI Taxonomy" id="2044937"/>
    <lineage>
        <taxon>Bacteria</taxon>
        <taxon>candidate division KSB3</taxon>
    </lineage>
</organism>
<evidence type="ECO:0000313" key="4">
    <source>
        <dbReference type="Proteomes" id="UP000229740"/>
    </source>
</evidence>
<dbReference type="Pfam" id="PF02698">
    <property type="entry name" value="DUF218"/>
    <property type="match status" value="1"/>
</dbReference>
<protein>
    <recommendedName>
        <fullName evidence="2">DUF218 domain-containing protein</fullName>
    </recommendedName>
</protein>
<dbReference type="AlphaFoldDB" id="A0A2G6E629"/>
<dbReference type="InterPro" id="IPR014729">
    <property type="entry name" value="Rossmann-like_a/b/a_fold"/>
</dbReference>
<feature type="domain" description="DUF218" evidence="2">
    <location>
        <begin position="77"/>
        <end position="244"/>
    </location>
</feature>
<sequence>MFFIASKLLIPLTSPFSYVVVLLLAAFVLSRRVKVCKYCLLSALVLLFIFGTAPLQNMLHYILESRYPHTGSLAQVDAIVVLSGMLSLEESKPGELEFGGAVDRILTAISLIKKGVGKHLILSGGSGDLYDQSKSEALLLKDFALKWGVPEDKLLVEATSRNTYENVLYTKAVMEEHGISNVLVVTTASHLPRVMGCFAKLGVEAIPYGVDRHSKKPALPRLAELIPSPENFLRSSQAIHEYIGIVMYKISGYL</sequence>
<feature type="transmembrane region" description="Helical" evidence="1">
    <location>
        <begin position="12"/>
        <end position="29"/>
    </location>
</feature>
<name>A0A2G6E629_9BACT</name>
<comment type="caution">
    <text evidence="3">The sequence shown here is derived from an EMBL/GenBank/DDBJ whole genome shotgun (WGS) entry which is preliminary data.</text>
</comment>
<dbReference type="InterPro" id="IPR051599">
    <property type="entry name" value="Cell_Envelope_Assoc"/>
</dbReference>
<dbReference type="GO" id="GO:0000270">
    <property type="term" value="P:peptidoglycan metabolic process"/>
    <property type="evidence" value="ECO:0007669"/>
    <property type="project" value="TreeGrafter"/>
</dbReference>
<reference evidence="3 4" key="1">
    <citation type="submission" date="2017-10" db="EMBL/GenBank/DDBJ databases">
        <title>Novel microbial diversity and functional potential in the marine mammal oral microbiome.</title>
        <authorList>
            <person name="Dudek N.K."/>
            <person name="Sun C.L."/>
            <person name="Burstein D."/>
            <person name="Kantor R.S."/>
            <person name="Aliaga Goltsman D.S."/>
            <person name="Bik E.M."/>
            <person name="Thomas B.C."/>
            <person name="Banfield J.F."/>
            <person name="Relman D.A."/>
        </authorList>
    </citation>
    <scope>NUCLEOTIDE SEQUENCE [LARGE SCALE GENOMIC DNA]</scope>
    <source>
        <strain evidence="3">DOLZORAL124_49_17</strain>
    </source>
</reference>
<dbReference type="PANTHER" id="PTHR30336">
    <property type="entry name" value="INNER MEMBRANE PROTEIN, PROBABLE PERMEASE"/>
    <property type="match status" value="1"/>
</dbReference>
<evidence type="ECO:0000256" key="1">
    <source>
        <dbReference type="SAM" id="Phobius"/>
    </source>
</evidence>
<gene>
    <name evidence="3" type="ORF">CSB45_06770</name>
</gene>
<dbReference type="EMBL" id="PDPS01000026">
    <property type="protein sequence ID" value="PID57525.1"/>
    <property type="molecule type" value="Genomic_DNA"/>
</dbReference>
<dbReference type="Proteomes" id="UP000229740">
    <property type="component" value="Unassembled WGS sequence"/>
</dbReference>
<evidence type="ECO:0000313" key="3">
    <source>
        <dbReference type="EMBL" id="PID57525.1"/>
    </source>
</evidence>
<accession>A0A2G6E629</accession>
<keyword evidence="1" id="KW-0812">Transmembrane</keyword>
<dbReference type="PANTHER" id="PTHR30336:SF4">
    <property type="entry name" value="ENVELOPE BIOGENESIS FACTOR ELYC"/>
    <property type="match status" value="1"/>
</dbReference>